<dbReference type="PIRSF" id="PIRSF029215">
    <property type="entry name" value="UCP029215"/>
    <property type="match status" value="1"/>
</dbReference>
<dbReference type="InterPro" id="IPR016913">
    <property type="entry name" value="UCP029215"/>
</dbReference>
<dbReference type="AlphaFoldDB" id="A0A1C3U1I9"/>
<protein>
    <recommendedName>
        <fullName evidence="3">DUF2213 domain-containing protein</fullName>
    </recommendedName>
</protein>
<dbReference type="RefSeq" id="WP_075851002.1">
    <property type="nucleotide sequence ID" value="NZ_FMAC01000001.1"/>
</dbReference>
<sequence length="371" mass="39574">MNFTDTVTVAGTRRTGDGYLVADARIARTGIQTYAGAEIGRPEMPIVRVYRSGGEVFSEDTLKSAAHRPVTNEHPPEMVTSENWKKYAVGQTGDEIAGEGIFLRVPLMVSDEDTIQDIESGKQELSAGYVCDVDFTAGVTPAGEAYDAIQRNIRINHIAIVRRGRAGSKVRIGDVAAPWGCSPLAAPRPLSDDKQSKEGMMPTKTIMIDGAEIEVSDQAAEIITILRQRLADAEAGHHKAIAIRDAELDTLKAALLDEAEIDRRAELRADLIGLAKAIAGSVRTSGLSDAAIRKAVVIAKAGEGAVEGRSDAYIDARFDMLAEGLREKPDLFADAVKDGIVSTQSSTSPAFAAYAAMVRDLESAHLAANPS</sequence>
<dbReference type="EMBL" id="FMAC01000001">
    <property type="protein sequence ID" value="SCB09319.1"/>
    <property type="molecule type" value="Genomic_DNA"/>
</dbReference>
<keyword evidence="2" id="KW-1185">Reference proteome</keyword>
<evidence type="ECO:0008006" key="3">
    <source>
        <dbReference type="Google" id="ProtNLM"/>
    </source>
</evidence>
<accession>A0A1C3U1I9</accession>
<dbReference type="Pfam" id="PF09979">
    <property type="entry name" value="DUF2213"/>
    <property type="match status" value="1"/>
</dbReference>
<reference evidence="2" key="1">
    <citation type="submission" date="2016-08" db="EMBL/GenBank/DDBJ databases">
        <authorList>
            <person name="Varghese N."/>
            <person name="Submissions Spin"/>
        </authorList>
    </citation>
    <scope>NUCLEOTIDE SEQUENCE [LARGE SCALE GENOMIC DNA]</scope>
    <source>
        <strain evidence="2">CCBAU 57015</strain>
    </source>
</reference>
<name>A0A1C3U1I9_9HYPH</name>
<evidence type="ECO:0000313" key="2">
    <source>
        <dbReference type="Proteomes" id="UP000186228"/>
    </source>
</evidence>
<proteinExistence type="predicted"/>
<evidence type="ECO:0000313" key="1">
    <source>
        <dbReference type="EMBL" id="SCB09319.1"/>
    </source>
</evidence>
<gene>
    <name evidence="1" type="ORF">GA0061100_101472</name>
</gene>
<dbReference type="STRING" id="52131.GA0061100_101472"/>
<dbReference type="OrthoDB" id="7549700at2"/>
<dbReference type="Proteomes" id="UP000186228">
    <property type="component" value="Unassembled WGS sequence"/>
</dbReference>
<organism evidence="1 2">
    <name type="scientific">Rhizobium hainanense</name>
    <dbReference type="NCBI Taxonomy" id="52131"/>
    <lineage>
        <taxon>Bacteria</taxon>
        <taxon>Pseudomonadati</taxon>
        <taxon>Pseudomonadota</taxon>
        <taxon>Alphaproteobacteria</taxon>
        <taxon>Hyphomicrobiales</taxon>
        <taxon>Rhizobiaceae</taxon>
        <taxon>Rhizobium/Agrobacterium group</taxon>
        <taxon>Rhizobium</taxon>
    </lineage>
</organism>